<evidence type="ECO:0000259" key="2">
    <source>
        <dbReference type="Pfam" id="PF14534"/>
    </source>
</evidence>
<dbReference type="Gene3D" id="3.10.450.50">
    <property type="match status" value="1"/>
</dbReference>
<dbReference type="InterPro" id="IPR032710">
    <property type="entry name" value="NTF2-like_dom_sf"/>
</dbReference>
<name>A0ABV9BYP9_9GAMM</name>
<evidence type="ECO:0000256" key="1">
    <source>
        <dbReference type="SAM" id="SignalP"/>
    </source>
</evidence>
<dbReference type="Proteomes" id="UP001595961">
    <property type="component" value="Unassembled WGS sequence"/>
</dbReference>
<evidence type="ECO:0000313" key="4">
    <source>
        <dbReference type="Proteomes" id="UP001595961"/>
    </source>
</evidence>
<dbReference type="RefSeq" id="WP_266150483.1">
    <property type="nucleotide sequence ID" value="NZ_CP064028.1"/>
</dbReference>
<gene>
    <name evidence="3" type="ORF">ACFO5W_03855</name>
</gene>
<dbReference type="SUPFAM" id="SSF54427">
    <property type="entry name" value="NTF2-like"/>
    <property type="match status" value="1"/>
</dbReference>
<feature type="domain" description="DUF4440" evidence="2">
    <location>
        <begin position="39"/>
        <end position="142"/>
    </location>
</feature>
<evidence type="ECO:0000313" key="3">
    <source>
        <dbReference type="EMBL" id="MFC4525761.1"/>
    </source>
</evidence>
<proteinExistence type="predicted"/>
<accession>A0ABV9BYP9</accession>
<keyword evidence="1" id="KW-0732">Signal</keyword>
<feature type="signal peptide" evidence="1">
    <location>
        <begin position="1"/>
        <end position="24"/>
    </location>
</feature>
<feature type="chain" id="PRO_5046791926" evidence="1">
    <location>
        <begin position="25"/>
        <end position="247"/>
    </location>
</feature>
<dbReference type="EMBL" id="JBHSGA010000008">
    <property type="protein sequence ID" value="MFC4525761.1"/>
    <property type="molecule type" value="Genomic_DNA"/>
</dbReference>
<reference evidence="4" key="1">
    <citation type="journal article" date="2019" name="Int. J. Syst. Evol. Microbiol.">
        <title>The Global Catalogue of Microorganisms (GCM) 10K type strain sequencing project: providing services to taxonomists for standard genome sequencing and annotation.</title>
        <authorList>
            <consortium name="The Broad Institute Genomics Platform"/>
            <consortium name="The Broad Institute Genome Sequencing Center for Infectious Disease"/>
            <person name="Wu L."/>
            <person name="Ma J."/>
        </authorList>
    </citation>
    <scope>NUCLEOTIDE SEQUENCE [LARGE SCALE GENOMIC DNA]</scope>
    <source>
        <strain evidence="4">CCM 4481</strain>
    </source>
</reference>
<dbReference type="InterPro" id="IPR027843">
    <property type="entry name" value="DUF4440"/>
</dbReference>
<organism evidence="3 4">
    <name type="scientific">Dyella halodurans</name>
    <dbReference type="NCBI Taxonomy" id="1920171"/>
    <lineage>
        <taxon>Bacteria</taxon>
        <taxon>Pseudomonadati</taxon>
        <taxon>Pseudomonadota</taxon>
        <taxon>Gammaproteobacteria</taxon>
        <taxon>Lysobacterales</taxon>
        <taxon>Rhodanobacteraceae</taxon>
        <taxon>Dyella</taxon>
    </lineage>
</organism>
<protein>
    <submittedName>
        <fullName evidence="3">Nuclear transport factor 2 family protein</fullName>
    </submittedName>
</protein>
<keyword evidence="4" id="KW-1185">Reference proteome</keyword>
<comment type="caution">
    <text evidence="3">The sequence shown here is derived from an EMBL/GenBank/DDBJ whole genome shotgun (WGS) entry which is preliminary data.</text>
</comment>
<dbReference type="Pfam" id="PF14534">
    <property type="entry name" value="DUF4440"/>
    <property type="match status" value="1"/>
</dbReference>
<sequence>MPMRSLGLLFAAVVALSPAFSAQAAEAPKPLRDELLHTTQALVDAIPTGDKAVWEQALADDAVIVDEFGRVAHKADTVASLHPFPPGLSGSIELRDAHVQQYGDTAILQTEEYERESVFGQNFVVRYQSLLTFVKEAGAWKLAGYEDVTLPTPPPRLAVANLVLDDYSGTYRYAPDRAWTVSNAHGVLSYVSKPGGPANVLEPIARDVFMGSDDERNLLIFRRDEHGKVDALIERRKFNDLRLTRDP</sequence>